<proteinExistence type="inferred from homology"/>
<feature type="transmembrane region" description="Helical" evidence="6">
    <location>
        <begin position="62"/>
        <end position="86"/>
    </location>
</feature>
<dbReference type="Gene3D" id="1.10.4160.10">
    <property type="entry name" value="Hydantoin permease"/>
    <property type="match status" value="1"/>
</dbReference>
<protein>
    <submittedName>
        <fullName evidence="7">Uncharacterized protein</fullName>
    </submittedName>
</protein>
<evidence type="ECO:0000313" key="7">
    <source>
        <dbReference type="EMBL" id="PCH35450.1"/>
    </source>
</evidence>
<evidence type="ECO:0000256" key="2">
    <source>
        <dbReference type="ARBA" id="ARBA00008974"/>
    </source>
</evidence>
<evidence type="ECO:0000256" key="1">
    <source>
        <dbReference type="ARBA" id="ARBA00004141"/>
    </source>
</evidence>
<gene>
    <name evidence="7" type="ORF">WOLCODRAFT_30990</name>
</gene>
<evidence type="ECO:0000313" key="8">
    <source>
        <dbReference type="Proteomes" id="UP000218811"/>
    </source>
</evidence>
<dbReference type="InterPro" id="IPR045225">
    <property type="entry name" value="Uracil/uridine/allantoin_perm"/>
</dbReference>
<feature type="transmembrane region" description="Helical" evidence="6">
    <location>
        <begin position="19"/>
        <end position="41"/>
    </location>
</feature>
<dbReference type="Proteomes" id="UP000218811">
    <property type="component" value="Unassembled WGS sequence"/>
</dbReference>
<name>A0A2H3IZP9_WOLCO</name>
<keyword evidence="5 6" id="KW-0472">Membrane</keyword>
<keyword evidence="4 6" id="KW-1133">Transmembrane helix</keyword>
<dbReference type="EMBL" id="KB467854">
    <property type="protein sequence ID" value="PCH35450.1"/>
    <property type="molecule type" value="Genomic_DNA"/>
</dbReference>
<dbReference type="Pfam" id="PF02133">
    <property type="entry name" value="Transp_cyt_pur"/>
    <property type="match status" value="1"/>
</dbReference>
<dbReference type="PANTHER" id="PTHR30618">
    <property type="entry name" value="NCS1 FAMILY PURINE/PYRIMIDINE TRANSPORTER"/>
    <property type="match status" value="1"/>
</dbReference>
<sequence length="128" mass="14417">CIISLALQSWKMLMSTNRFLIFLDGYGIFMGPTIAIMIVNYRVMCRGILRIMDTYSSKPGMTYMYFHGFNVNACFTYICGMMLPFVGFMGTFGVSVPANTTKIDGIGWYVSTVTTGVVYLVMCRIFPL</sequence>
<comment type="subcellular location">
    <subcellularLocation>
        <location evidence="1">Membrane</location>
        <topology evidence="1">Multi-pass membrane protein</topology>
    </subcellularLocation>
</comment>
<dbReference type="PANTHER" id="PTHR30618:SF0">
    <property type="entry name" value="PURINE-URACIL PERMEASE NCS1"/>
    <property type="match status" value="1"/>
</dbReference>
<accession>A0A2H3IZP9</accession>
<dbReference type="AlphaFoldDB" id="A0A2H3IZP9"/>
<dbReference type="OMA" id="AIMIVNY"/>
<keyword evidence="3 6" id="KW-0812">Transmembrane</keyword>
<organism evidence="7 8">
    <name type="scientific">Wolfiporia cocos (strain MD-104)</name>
    <name type="common">Brown rot fungus</name>
    <dbReference type="NCBI Taxonomy" id="742152"/>
    <lineage>
        <taxon>Eukaryota</taxon>
        <taxon>Fungi</taxon>
        <taxon>Dikarya</taxon>
        <taxon>Basidiomycota</taxon>
        <taxon>Agaricomycotina</taxon>
        <taxon>Agaricomycetes</taxon>
        <taxon>Polyporales</taxon>
        <taxon>Phaeolaceae</taxon>
        <taxon>Wolfiporia</taxon>
    </lineage>
</organism>
<reference evidence="7 8" key="1">
    <citation type="journal article" date="2012" name="Science">
        <title>The Paleozoic origin of enzymatic lignin decomposition reconstructed from 31 fungal genomes.</title>
        <authorList>
            <person name="Floudas D."/>
            <person name="Binder M."/>
            <person name="Riley R."/>
            <person name="Barry K."/>
            <person name="Blanchette R.A."/>
            <person name="Henrissat B."/>
            <person name="Martinez A.T."/>
            <person name="Otillar R."/>
            <person name="Spatafora J.W."/>
            <person name="Yadav J.S."/>
            <person name="Aerts A."/>
            <person name="Benoit I."/>
            <person name="Boyd A."/>
            <person name="Carlson A."/>
            <person name="Copeland A."/>
            <person name="Coutinho P.M."/>
            <person name="de Vries R.P."/>
            <person name="Ferreira P."/>
            <person name="Findley K."/>
            <person name="Foster B."/>
            <person name="Gaskell J."/>
            <person name="Glotzer D."/>
            <person name="Gorecki P."/>
            <person name="Heitman J."/>
            <person name="Hesse C."/>
            <person name="Hori C."/>
            <person name="Igarashi K."/>
            <person name="Jurgens J.A."/>
            <person name="Kallen N."/>
            <person name="Kersten P."/>
            <person name="Kohler A."/>
            <person name="Kuees U."/>
            <person name="Kumar T.K.A."/>
            <person name="Kuo A."/>
            <person name="LaButti K."/>
            <person name="Larrondo L.F."/>
            <person name="Lindquist E."/>
            <person name="Ling A."/>
            <person name="Lombard V."/>
            <person name="Lucas S."/>
            <person name="Lundell T."/>
            <person name="Martin R."/>
            <person name="McLaughlin D.J."/>
            <person name="Morgenstern I."/>
            <person name="Morin E."/>
            <person name="Murat C."/>
            <person name="Nagy L.G."/>
            <person name="Nolan M."/>
            <person name="Ohm R.A."/>
            <person name="Patyshakuliyeva A."/>
            <person name="Rokas A."/>
            <person name="Ruiz-Duenas F.J."/>
            <person name="Sabat G."/>
            <person name="Salamov A."/>
            <person name="Samejima M."/>
            <person name="Schmutz J."/>
            <person name="Slot J.C."/>
            <person name="St John F."/>
            <person name="Stenlid J."/>
            <person name="Sun H."/>
            <person name="Sun S."/>
            <person name="Syed K."/>
            <person name="Tsang A."/>
            <person name="Wiebenga A."/>
            <person name="Young D."/>
            <person name="Pisabarro A."/>
            <person name="Eastwood D.C."/>
            <person name="Martin F."/>
            <person name="Cullen D."/>
            <person name="Grigoriev I.V."/>
            <person name="Hibbett D.S."/>
        </authorList>
    </citation>
    <scope>NUCLEOTIDE SEQUENCE [LARGE SCALE GENOMIC DNA]</scope>
    <source>
        <strain evidence="7 8">MD-104</strain>
    </source>
</reference>
<evidence type="ECO:0000256" key="3">
    <source>
        <dbReference type="ARBA" id="ARBA00022692"/>
    </source>
</evidence>
<dbReference type="OrthoDB" id="2018619at2759"/>
<keyword evidence="8" id="KW-1185">Reference proteome</keyword>
<feature type="non-terminal residue" evidence="7">
    <location>
        <position position="128"/>
    </location>
</feature>
<comment type="similarity">
    <text evidence="2">Belongs to the purine-cytosine permease (2.A.39) family.</text>
</comment>
<feature type="non-terminal residue" evidence="7">
    <location>
        <position position="1"/>
    </location>
</feature>
<dbReference type="GO" id="GO:0005886">
    <property type="term" value="C:plasma membrane"/>
    <property type="evidence" value="ECO:0007669"/>
    <property type="project" value="TreeGrafter"/>
</dbReference>
<evidence type="ECO:0000256" key="4">
    <source>
        <dbReference type="ARBA" id="ARBA00022989"/>
    </source>
</evidence>
<evidence type="ECO:0000256" key="5">
    <source>
        <dbReference type="ARBA" id="ARBA00023136"/>
    </source>
</evidence>
<evidence type="ECO:0000256" key="6">
    <source>
        <dbReference type="SAM" id="Phobius"/>
    </source>
</evidence>
<dbReference type="GO" id="GO:0015205">
    <property type="term" value="F:nucleobase transmembrane transporter activity"/>
    <property type="evidence" value="ECO:0007669"/>
    <property type="project" value="TreeGrafter"/>
</dbReference>
<dbReference type="InterPro" id="IPR001248">
    <property type="entry name" value="Pur-cyt_permease"/>
</dbReference>
<feature type="transmembrane region" description="Helical" evidence="6">
    <location>
        <begin position="106"/>
        <end position="126"/>
    </location>
</feature>